<dbReference type="GO" id="GO:0004867">
    <property type="term" value="F:serine-type endopeptidase inhibitor activity"/>
    <property type="evidence" value="ECO:0007669"/>
    <property type="project" value="UniProtKB-KW"/>
</dbReference>
<evidence type="ECO:0000313" key="7">
    <source>
        <dbReference type="Proteomes" id="UP000006591"/>
    </source>
</evidence>
<keyword evidence="3" id="KW-0722">Serine protease inhibitor</keyword>
<dbReference type="eggNOG" id="KOG2392">
    <property type="taxonomic scope" value="Eukaryota"/>
</dbReference>
<dbReference type="Gramene" id="ONIVA11G05590.1">
    <property type="protein sequence ID" value="ONIVA11G05590.1"/>
    <property type="gene ID" value="ONIVA11G05590"/>
</dbReference>
<dbReference type="HOGENOM" id="CLU_1306590_0_0_1"/>
<name>A0A0E0IZ55_ORYNI</name>
<protein>
    <recommendedName>
        <fullName evidence="5">Serpin domain-containing protein</fullName>
    </recommendedName>
</protein>
<evidence type="ECO:0000256" key="2">
    <source>
        <dbReference type="ARBA" id="ARBA00022690"/>
    </source>
</evidence>
<dbReference type="Pfam" id="PF00079">
    <property type="entry name" value="Serpin"/>
    <property type="match status" value="1"/>
</dbReference>
<dbReference type="PANTHER" id="PTHR11461:SF209">
    <property type="entry name" value="SERPIN-Z8-RELATED"/>
    <property type="match status" value="1"/>
</dbReference>
<reference evidence="6" key="1">
    <citation type="submission" date="2015-04" db="UniProtKB">
        <authorList>
            <consortium name="EnsemblPlants"/>
        </authorList>
    </citation>
    <scope>IDENTIFICATION</scope>
    <source>
        <strain evidence="6">SL10</strain>
    </source>
</reference>
<dbReference type="InterPro" id="IPR000215">
    <property type="entry name" value="Serpin_fam"/>
</dbReference>
<dbReference type="SUPFAM" id="SSF56574">
    <property type="entry name" value="Serpins"/>
    <property type="match status" value="1"/>
</dbReference>
<dbReference type="GO" id="GO:0005615">
    <property type="term" value="C:extracellular space"/>
    <property type="evidence" value="ECO:0007669"/>
    <property type="project" value="InterPro"/>
</dbReference>
<proteinExistence type="inferred from homology"/>
<dbReference type="Gene3D" id="3.30.497.10">
    <property type="entry name" value="Antithrombin, subunit I, domain 2"/>
    <property type="match status" value="1"/>
</dbReference>
<dbReference type="OMA" id="NAVFCKI"/>
<dbReference type="PANTHER" id="PTHR11461">
    <property type="entry name" value="SERINE PROTEASE INHIBITOR, SERPIN"/>
    <property type="match status" value="1"/>
</dbReference>
<sequence>MDDGEAARHRRDISGALTALAVRLGAASPGRNLVFSPLSVYASLSLAAAGAAVGTLDELLPVFGAASSDDLAAFVGRMAKTALADRGPESLGPHVVSASGVWCDAARPFKPAYRAAVAAEYNAEATAVDFKNKVGATGKALKNVVPVGIDCSFLGSLFVHATLPAAMNQSNYALSPGLGLQLPHFTGSFKIMRAWILKSQSMQLKNTRTDN</sequence>
<dbReference type="InterPro" id="IPR042178">
    <property type="entry name" value="Serpin_sf_1"/>
</dbReference>
<keyword evidence="2" id="KW-0646">Protease inhibitor</keyword>
<feature type="domain" description="Serpin" evidence="5">
    <location>
        <begin position="22"/>
        <end position="135"/>
    </location>
</feature>
<comment type="similarity">
    <text evidence="1">Belongs to the serpin family.</text>
</comment>
<dbReference type="AlphaFoldDB" id="A0A0E0IZ55"/>
<evidence type="ECO:0000256" key="4">
    <source>
        <dbReference type="ARBA" id="ARBA00049586"/>
    </source>
</evidence>
<comment type="function">
    <text evidence="4">Probable serine protease inhibitor.</text>
</comment>
<organism evidence="6">
    <name type="scientific">Oryza nivara</name>
    <name type="common">Indian wild rice</name>
    <name type="synonym">Oryza sativa f. spontanea</name>
    <dbReference type="NCBI Taxonomy" id="4536"/>
    <lineage>
        <taxon>Eukaryota</taxon>
        <taxon>Viridiplantae</taxon>
        <taxon>Streptophyta</taxon>
        <taxon>Embryophyta</taxon>
        <taxon>Tracheophyta</taxon>
        <taxon>Spermatophyta</taxon>
        <taxon>Magnoliopsida</taxon>
        <taxon>Liliopsida</taxon>
        <taxon>Poales</taxon>
        <taxon>Poaceae</taxon>
        <taxon>BOP clade</taxon>
        <taxon>Oryzoideae</taxon>
        <taxon>Oryzeae</taxon>
        <taxon>Oryzinae</taxon>
        <taxon>Oryza</taxon>
    </lineage>
</organism>
<keyword evidence="7" id="KW-1185">Reference proteome</keyword>
<evidence type="ECO:0000313" key="6">
    <source>
        <dbReference type="EnsemblPlants" id="ONIVA11G05590.1"/>
    </source>
</evidence>
<dbReference type="STRING" id="4536.A0A0E0IZ55"/>
<evidence type="ECO:0000259" key="5">
    <source>
        <dbReference type="Pfam" id="PF00079"/>
    </source>
</evidence>
<evidence type="ECO:0000256" key="1">
    <source>
        <dbReference type="ARBA" id="ARBA00009500"/>
    </source>
</evidence>
<dbReference type="InterPro" id="IPR036186">
    <property type="entry name" value="Serpin_sf"/>
</dbReference>
<reference evidence="6" key="2">
    <citation type="submission" date="2018-04" db="EMBL/GenBank/DDBJ databases">
        <title>OnivRS2 (Oryza nivara Reference Sequence Version 2).</title>
        <authorList>
            <person name="Zhang J."/>
            <person name="Kudrna D."/>
            <person name="Lee S."/>
            <person name="Talag J."/>
            <person name="Rajasekar S."/>
            <person name="Welchert J."/>
            <person name="Hsing Y.-I."/>
            <person name="Wing R.A."/>
        </authorList>
    </citation>
    <scope>NUCLEOTIDE SEQUENCE [LARGE SCALE GENOMIC DNA]</scope>
    <source>
        <strain evidence="6">SL10</strain>
    </source>
</reference>
<dbReference type="InterPro" id="IPR023796">
    <property type="entry name" value="Serpin_dom"/>
</dbReference>
<dbReference type="EnsemblPlants" id="ONIVA11G05590.1">
    <property type="protein sequence ID" value="ONIVA11G05590.1"/>
    <property type="gene ID" value="ONIVA11G05590"/>
</dbReference>
<accession>A0A0E0IZ55</accession>
<dbReference type="Proteomes" id="UP000006591">
    <property type="component" value="Chromosome 11"/>
</dbReference>
<evidence type="ECO:0000256" key="3">
    <source>
        <dbReference type="ARBA" id="ARBA00022900"/>
    </source>
</evidence>